<sequence length="273" mass="31883">MGGEGPWFEFLSHFRVRGTSTTILSDDVYQRAVPFLIKCKDELISEHGFTTTIDTTKLSADVSSLVPPEESLLAIQGRVLEPMNIKFYPSDDPHRYVTIQLPKSLSSFQAHTATWNGLFTSFRAWFEKTWPRTLYVNEPQPLRDIIYTLQIVTDGMLTLKRIDDLGDYEKLTTQNLPPLEWIRDHKELVCNVLQCESTEDLEEEAANVKTSQVPRPRYYSWDYRGGRVDEHFYDRDDEYFDNRDDFYDRDDESDDRSFTACGRDCDYCGHCDY</sequence>
<evidence type="ECO:0000313" key="1">
    <source>
        <dbReference type="EMBL" id="RUS34939.1"/>
    </source>
</evidence>
<dbReference type="AlphaFoldDB" id="A0A433QYT0"/>
<gene>
    <name evidence="1" type="ORF">BC938DRAFT_477630</name>
</gene>
<dbReference type="EMBL" id="RBNJ01000286">
    <property type="protein sequence ID" value="RUS34939.1"/>
    <property type="molecule type" value="Genomic_DNA"/>
</dbReference>
<protein>
    <submittedName>
        <fullName evidence="1">Uncharacterized protein</fullName>
    </submittedName>
</protein>
<comment type="caution">
    <text evidence="1">The sequence shown here is derived from an EMBL/GenBank/DDBJ whole genome shotgun (WGS) entry which is preliminary data.</text>
</comment>
<accession>A0A433QYT0</accession>
<proteinExistence type="predicted"/>
<name>A0A433QYT0_9FUNG</name>
<reference evidence="1 2" key="1">
    <citation type="journal article" date="2018" name="New Phytol.">
        <title>Phylogenomics of Endogonaceae and evolution of mycorrhizas within Mucoromycota.</title>
        <authorList>
            <person name="Chang Y."/>
            <person name="Desiro A."/>
            <person name="Na H."/>
            <person name="Sandor L."/>
            <person name="Lipzen A."/>
            <person name="Clum A."/>
            <person name="Barry K."/>
            <person name="Grigoriev I.V."/>
            <person name="Martin F.M."/>
            <person name="Stajich J.E."/>
            <person name="Smith M.E."/>
            <person name="Bonito G."/>
            <person name="Spatafora J.W."/>
        </authorList>
    </citation>
    <scope>NUCLEOTIDE SEQUENCE [LARGE SCALE GENOMIC DNA]</scope>
    <source>
        <strain evidence="1 2">AD002</strain>
    </source>
</reference>
<dbReference type="Proteomes" id="UP000274822">
    <property type="component" value="Unassembled WGS sequence"/>
</dbReference>
<evidence type="ECO:0000313" key="2">
    <source>
        <dbReference type="Proteomes" id="UP000274822"/>
    </source>
</evidence>
<organism evidence="1 2">
    <name type="scientific">Jimgerdemannia flammicorona</name>
    <dbReference type="NCBI Taxonomy" id="994334"/>
    <lineage>
        <taxon>Eukaryota</taxon>
        <taxon>Fungi</taxon>
        <taxon>Fungi incertae sedis</taxon>
        <taxon>Mucoromycota</taxon>
        <taxon>Mucoromycotina</taxon>
        <taxon>Endogonomycetes</taxon>
        <taxon>Endogonales</taxon>
        <taxon>Endogonaceae</taxon>
        <taxon>Jimgerdemannia</taxon>
    </lineage>
</organism>
<keyword evidence="2" id="KW-1185">Reference proteome</keyword>